<protein>
    <recommendedName>
        <fullName evidence="3">Methylmalonyl-CoA carboxyltransferase 12S subunit</fullName>
    </recommendedName>
</protein>
<accession>A0A1H8Y4I2</accession>
<reference evidence="1 2" key="1">
    <citation type="submission" date="2016-10" db="EMBL/GenBank/DDBJ databases">
        <authorList>
            <person name="de Groot N.N."/>
        </authorList>
    </citation>
    <scope>NUCLEOTIDE SEQUENCE [LARGE SCALE GENOMIC DNA]</scope>
    <source>
        <strain evidence="1 2">DSM 13305</strain>
    </source>
</reference>
<gene>
    <name evidence="1" type="ORF">SAMN04490178_1433</name>
</gene>
<dbReference type="STRING" id="112903.SAMN04490178_1433"/>
<name>A0A1H8Y4I2_9FIRM</name>
<sequence length="51" mass="5225">MKIDAKDIKPEVVAAIAAAVTAMMGTGNLAIKISTSAAWAAAGRQKLMNSH</sequence>
<evidence type="ECO:0008006" key="3">
    <source>
        <dbReference type="Google" id="ProtNLM"/>
    </source>
</evidence>
<dbReference type="EMBL" id="FODY01000043">
    <property type="protein sequence ID" value="SEP47164.1"/>
    <property type="molecule type" value="Genomic_DNA"/>
</dbReference>
<dbReference type="Proteomes" id="UP000198847">
    <property type="component" value="Unassembled WGS sequence"/>
</dbReference>
<dbReference type="RefSeq" id="WP_177173702.1">
    <property type="nucleotide sequence ID" value="NZ_FODY01000043.1"/>
</dbReference>
<dbReference type="AlphaFoldDB" id="A0A1H8Y4I2"/>
<evidence type="ECO:0000313" key="1">
    <source>
        <dbReference type="EMBL" id="SEP47164.1"/>
    </source>
</evidence>
<evidence type="ECO:0000313" key="2">
    <source>
        <dbReference type="Proteomes" id="UP000198847"/>
    </source>
</evidence>
<proteinExistence type="predicted"/>
<organism evidence="1 2">
    <name type="scientific">Propionispora vibrioides</name>
    <dbReference type="NCBI Taxonomy" id="112903"/>
    <lineage>
        <taxon>Bacteria</taxon>
        <taxon>Bacillati</taxon>
        <taxon>Bacillota</taxon>
        <taxon>Negativicutes</taxon>
        <taxon>Selenomonadales</taxon>
        <taxon>Sporomusaceae</taxon>
        <taxon>Propionispora</taxon>
    </lineage>
</organism>
<keyword evidence="2" id="KW-1185">Reference proteome</keyword>